<feature type="non-terminal residue" evidence="1">
    <location>
        <position position="1"/>
    </location>
</feature>
<feature type="non-terminal residue" evidence="1">
    <location>
        <position position="49"/>
    </location>
</feature>
<dbReference type="Proteomes" id="UP001177023">
    <property type="component" value="Unassembled WGS sequence"/>
</dbReference>
<proteinExistence type="predicted"/>
<accession>A0AA36FVL6</accession>
<keyword evidence="2" id="KW-1185">Reference proteome</keyword>
<reference evidence="1" key="1">
    <citation type="submission" date="2023-06" db="EMBL/GenBank/DDBJ databases">
        <authorList>
            <person name="Delattre M."/>
        </authorList>
    </citation>
    <scope>NUCLEOTIDE SEQUENCE</scope>
    <source>
        <strain evidence="1">AF72</strain>
    </source>
</reference>
<comment type="caution">
    <text evidence="1">The sequence shown here is derived from an EMBL/GenBank/DDBJ whole genome shotgun (WGS) entry which is preliminary data.</text>
</comment>
<sequence>AVGTRGQRHTPQWNLRKEIFDGHHDDDTRLECLTLTEHWRTAFPNLRTY</sequence>
<organism evidence="1 2">
    <name type="scientific">Mesorhabditis spiculigera</name>
    <dbReference type="NCBI Taxonomy" id="96644"/>
    <lineage>
        <taxon>Eukaryota</taxon>
        <taxon>Metazoa</taxon>
        <taxon>Ecdysozoa</taxon>
        <taxon>Nematoda</taxon>
        <taxon>Chromadorea</taxon>
        <taxon>Rhabditida</taxon>
        <taxon>Rhabditina</taxon>
        <taxon>Rhabditomorpha</taxon>
        <taxon>Rhabditoidea</taxon>
        <taxon>Rhabditidae</taxon>
        <taxon>Mesorhabditinae</taxon>
        <taxon>Mesorhabditis</taxon>
    </lineage>
</organism>
<dbReference type="AlphaFoldDB" id="A0AA36FVL6"/>
<protein>
    <submittedName>
        <fullName evidence="1">Uncharacterized protein</fullName>
    </submittedName>
</protein>
<gene>
    <name evidence="1" type="ORF">MSPICULIGERA_LOCUS7351</name>
</gene>
<name>A0AA36FVL6_9BILA</name>
<evidence type="ECO:0000313" key="1">
    <source>
        <dbReference type="EMBL" id="CAJ0568840.1"/>
    </source>
</evidence>
<evidence type="ECO:0000313" key="2">
    <source>
        <dbReference type="Proteomes" id="UP001177023"/>
    </source>
</evidence>
<dbReference type="EMBL" id="CATQJA010001847">
    <property type="protein sequence ID" value="CAJ0568840.1"/>
    <property type="molecule type" value="Genomic_DNA"/>
</dbReference>